<dbReference type="GO" id="GO:0030313">
    <property type="term" value="C:cell envelope"/>
    <property type="evidence" value="ECO:0007669"/>
    <property type="project" value="UniProtKB-SubCell"/>
</dbReference>
<dbReference type="AlphaFoldDB" id="A0A839FAR6"/>
<dbReference type="InterPro" id="IPR009056">
    <property type="entry name" value="Cyt_c-like_dom"/>
</dbReference>
<dbReference type="GO" id="GO:0046872">
    <property type="term" value="F:metal ion binding"/>
    <property type="evidence" value="ECO:0007669"/>
    <property type="project" value="UniProtKB-KW"/>
</dbReference>
<keyword evidence="5 10" id="KW-0560">Oxidoreductase</keyword>
<dbReference type="PANTHER" id="PTHR30600">
    <property type="entry name" value="CYTOCHROME C PEROXIDASE-RELATED"/>
    <property type="match status" value="1"/>
</dbReference>
<comment type="subcellular location">
    <subcellularLocation>
        <location evidence="1">Cell envelope</location>
    </subcellularLocation>
</comment>
<dbReference type="InterPro" id="IPR051395">
    <property type="entry name" value="Cytochrome_c_Peroxidase/MauG"/>
</dbReference>
<accession>A0A839FAR6</accession>
<evidence type="ECO:0000256" key="3">
    <source>
        <dbReference type="ARBA" id="ARBA00022723"/>
    </source>
</evidence>
<dbReference type="GO" id="GO:0004130">
    <property type="term" value="F:cytochrome-c peroxidase activity"/>
    <property type="evidence" value="ECO:0007669"/>
    <property type="project" value="UniProtKB-EC"/>
</dbReference>
<dbReference type="InterPro" id="IPR036909">
    <property type="entry name" value="Cyt_c-like_dom_sf"/>
</dbReference>
<name>A0A839FAR6_9GAMM</name>
<dbReference type="GO" id="GO:0009055">
    <property type="term" value="F:electron transfer activity"/>
    <property type="evidence" value="ECO:0007669"/>
    <property type="project" value="InterPro"/>
</dbReference>
<dbReference type="PROSITE" id="PS51007">
    <property type="entry name" value="CYTC"/>
    <property type="match status" value="2"/>
</dbReference>
<feature type="domain" description="Cytochrome c" evidence="9">
    <location>
        <begin position="206"/>
        <end position="383"/>
    </location>
</feature>
<comment type="caution">
    <text evidence="10">The sequence shown here is derived from an EMBL/GenBank/DDBJ whole genome shotgun (WGS) entry which is preliminary data.</text>
</comment>
<keyword evidence="10" id="KW-0575">Peroxidase</keyword>
<dbReference type="RefSeq" id="WP_182532252.1">
    <property type="nucleotide sequence ID" value="NZ_JACGXL010000006.1"/>
</dbReference>
<reference evidence="10 11" key="1">
    <citation type="submission" date="2020-07" db="EMBL/GenBank/DDBJ databases">
        <title>Genomic Encyclopedia of Type Strains, Phase IV (KMG-V): Genome sequencing to study the core and pangenomes of soil and plant-associated prokaryotes.</title>
        <authorList>
            <person name="Whitman W."/>
        </authorList>
    </citation>
    <scope>NUCLEOTIDE SEQUENCE [LARGE SCALE GENOMIC DNA]</scope>
    <source>
        <strain evidence="10 11">RH2WT43</strain>
    </source>
</reference>
<evidence type="ECO:0000256" key="2">
    <source>
        <dbReference type="ARBA" id="ARBA00022617"/>
    </source>
</evidence>
<keyword evidence="11" id="KW-1185">Reference proteome</keyword>
<evidence type="ECO:0000256" key="8">
    <source>
        <dbReference type="SAM" id="SignalP"/>
    </source>
</evidence>
<protein>
    <submittedName>
        <fullName evidence="10">Cytochrome c peroxidase</fullName>
        <ecNumber evidence="10">1.11.1.5</ecNumber>
    </submittedName>
</protein>
<dbReference type="GO" id="GO:0020037">
    <property type="term" value="F:heme binding"/>
    <property type="evidence" value="ECO:0007669"/>
    <property type="project" value="InterPro"/>
</dbReference>
<evidence type="ECO:0000256" key="7">
    <source>
        <dbReference type="PROSITE-ProRule" id="PRU00433"/>
    </source>
</evidence>
<dbReference type="EC" id="1.11.1.5" evidence="10"/>
<keyword evidence="6 7" id="KW-0408">Iron</keyword>
<feature type="domain" description="Cytochrome c" evidence="9">
    <location>
        <begin position="32"/>
        <end position="144"/>
    </location>
</feature>
<evidence type="ECO:0000256" key="1">
    <source>
        <dbReference type="ARBA" id="ARBA00004196"/>
    </source>
</evidence>
<evidence type="ECO:0000259" key="9">
    <source>
        <dbReference type="PROSITE" id="PS51007"/>
    </source>
</evidence>
<evidence type="ECO:0000256" key="4">
    <source>
        <dbReference type="ARBA" id="ARBA00022729"/>
    </source>
</evidence>
<keyword evidence="4 8" id="KW-0732">Signal</keyword>
<keyword evidence="3 7" id="KW-0479">Metal-binding</keyword>
<dbReference type="Proteomes" id="UP000550401">
    <property type="component" value="Unassembled WGS sequence"/>
</dbReference>
<proteinExistence type="predicted"/>
<evidence type="ECO:0000256" key="5">
    <source>
        <dbReference type="ARBA" id="ARBA00023002"/>
    </source>
</evidence>
<dbReference type="PANTHER" id="PTHR30600:SF10">
    <property type="entry name" value="BLL6722 PROTEIN"/>
    <property type="match status" value="1"/>
</dbReference>
<dbReference type="InterPro" id="IPR004852">
    <property type="entry name" value="Di-haem_cyt_c_peroxidsae"/>
</dbReference>
<feature type="chain" id="PRO_5033020979" evidence="8">
    <location>
        <begin position="27"/>
        <end position="404"/>
    </location>
</feature>
<dbReference type="Pfam" id="PF03150">
    <property type="entry name" value="CCP_MauG"/>
    <property type="match status" value="1"/>
</dbReference>
<evidence type="ECO:0000313" key="10">
    <source>
        <dbReference type="EMBL" id="MBA8889204.1"/>
    </source>
</evidence>
<dbReference type="EMBL" id="JACGXL010000006">
    <property type="protein sequence ID" value="MBA8889204.1"/>
    <property type="molecule type" value="Genomic_DNA"/>
</dbReference>
<organism evidence="10 11">
    <name type="scientific">Dokdonella fugitiva</name>
    <dbReference type="NCBI Taxonomy" id="328517"/>
    <lineage>
        <taxon>Bacteria</taxon>
        <taxon>Pseudomonadati</taxon>
        <taxon>Pseudomonadota</taxon>
        <taxon>Gammaproteobacteria</taxon>
        <taxon>Lysobacterales</taxon>
        <taxon>Rhodanobacteraceae</taxon>
        <taxon>Dokdonella</taxon>
    </lineage>
</organism>
<dbReference type="SUPFAM" id="SSF46626">
    <property type="entry name" value="Cytochrome c"/>
    <property type="match status" value="2"/>
</dbReference>
<feature type="signal peptide" evidence="8">
    <location>
        <begin position="1"/>
        <end position="26"/>
    </location>
</feature>
<gene>
    <name evidence="10" type="ORF">FHW12_003447</name>
</gene>
<keyword evidence="2 7" id="KW-0349">Heme</keyword>
<sequence length="404" mass="43641">MSRRFASSRLAFAILALGLSAVPAHAGDTDLTAATLGREIFLDPALSASGQMSCATCHDPAHAHAQANALPVQAGGALLDVAGFRSVPSLRYLNGDAFYFDKEGTPTAGFNRDGRAASLIEQAARPFLAPHEMANVDATALAAKVAAAPYADRFRALFGDDAFDDAEGVFLRVRFALAAFEQSAPELHPFDSKYDAFLAGKLMLSPAELRGLALFNRPDKGNCNGCHSSQRGADGSPPLFTDYTYDNLGVPRNMEIPANAQPAYFDLGLCGPDRVDLADRRDLCGAFKVPTLRNVATRRVFFHNGLFKNLRDAIRFYVRRDTNPDEFYPRAEDGTLLKFDDLPPDLARNVNTSEVPYDRRPGQAPRLDDAEIDDLVAFLGTLTDGYDPATDAADPARNVPPSAP</sequence>
<dbReference type="Gene3D" id="1.10.760.10">
    <property type="entry name" value="Cytochrome c-like domain"/>
    <property type="match status" value="2"/>
</dbReference>
<evidence type="ECO:0000313" key="11">
    <source>
        <dbReference type="Proteomes" id="UP000550401"/>
    </source>
</evidence>
<evidence type="ECO:0000256" key="6">
    <source>
        <dbReference type="ARBA" id="ARBA00023004"/>
    </source>
</evidence>